<dbReference type="SUPFAM" id="SSF51735">
    <property type="entry name" value="NAD(P)-binding Rossmann-fold domains"/>
    <property type="match status" value="1"/>
</dbReference>
<feature type="domain" description="NAD-dependent epimerase/dehydratase" evidence="1">
    <location>
        <begin position="4"/>
        <end position="68"/>
    </location>
</feature>
<dbReference type="EMBL" id="BHZD01000001">
    <property type="protein sequence ID" value="GCD47266.1"/>
    <property type="molecule type" value="Genomic_DNA"/>
</dbReference>
<comment type="caution">
    <text evidence="2">The sequence shown here is derived from an EMBL/GenBank/DDBJ whole genome shotgun (WGS) entry which is preliminary data.</text>
</comment>
<dbReference type="Pfam" id="PF01370">
    <property type="entry name" value="Epimerase"/>
    <property type="match status" value="1"/>
</dbReference>
<gene>
    <name evidence="2" type="ORF">GKJPGBOP_07032</name>
</gene>
<protein>
    <submittedName>
        <fullName evidence="2">Nucleotide-diphosphate-sugar epimerase</fullName>
    </submittedName>
</protein>
<dbReference type="Proteomes" id="UP000286746">
    <property type="component" value="Unassembled WGS sequence"/>
</dbReference>
<proteinExistence type="predicted"/>
<dbReference type="InterPro" id="IPR036291">
    <property type="entry name" value="NAD(P)-bd_dom_sf"/>
</dbReference>
<keyword evidence="3" id="KW-1185">Reference proteome</keyword>
<reference evidence="2 3" key="1">
    <citation type="submission" date="2018-11" db="EMBL/GenBank/DDBJ databases">
        <title>Whole genome sequence of Streptomyces paromomycinus NBRC 15454(T).</title>
        <authorList>
            <person name="Komaki H."/>
            <person name="Tamura T."/>
        </authorList>
    </citation>
    <scope>NUCLEOTIDE SEQUENCE [LARGE SCALE GENOMIC DNA]</scope>
    <source>
        <strain evidence="2 3">NBRC 15454</strain>
    </source>
</reference>
<dbReference type="RefSeq" id="WP_125057421.1">
    <property type="nucleotide sequence ID" value="NZ_BHZD01000001.1"/>
</dbReference>
<sequence length="190" mass="19576">MTTILVTGGTGTLGRAVVGRLLAAGHDVRSLSRRPYTGAGRPRLHPYAVDLRDGSGLAPALAGVETVVLRMVKAGARLPVPAGVRLQPVDVREIAARLVELASGAPAGRVADLGGPEARSARDLVRDTLQAGGRRRVLVPLWVPGRLFGALRRGENLTLEHADGTVGYGDFLAERSGGGAKAGGAVEAGR</sequence>
<evidence type="ECO:0000313" key="2">
    <source>
        <dbReference type="EMBL" id="GCD47266.1"/>
    </source>
</evidence>
<dbReference type="Gene3D" id="3.40.50.720">
    <property type="entry name" value="NAD(P)-binding Rossmann-like Domain"/>
    <property type="match status" value="2"/>
</dbReference>
<name>A0A401WD44_STREY</name>
<accession>A0A401WD44</accession>
<organism evidence="2 3">
    <name type="scientific">Streptomyces paromomycinus</name>
    <name type="common">Streptomyces rimosus subsp. paromomycinus</name>
    <dbReference type="NCBI Taxonomy" id="92743"/>
    <lineage>
        <taxon>Bacteria</taxon>
        <taxon>Bacillati</taxon>
        <taxon>Actinomycetota</taxon>
        <taxon>Actinomycetes</taxon>
        <taxon>Kitasatosporales</taxon>
        <taxon>Streptomycetaceae</taxon>
        <taxon>Streptomyces</taxon>
    </lineage>
</organism>
<dbReference type="AlphaFoldDB" id="A0A401WD44"/>
<dbReference type="InterPro" id="IPR001509">
    <property type="entry name" value="Epimerase_deHydtase"/>
</dbReference>
<evidence type="ECO:0000259" key="1">
    <source>
        <dbReference type="Pfam" id="PF01370"/>
    </source>
</evidence>
<evidence type="ECO:0000313" key="3">
    <source>
        <dbReference type="Proteomes" id="UP000286746"/>
    </source>
</evidence>